<keyword evidence="12" id="KW-1185">Reference proteome</keyword>
<evidence type="ECO:0000256" key="6">
    <source>
        <dbReference type="ARBA" id="ARBA00022801"/>
    </source>
</evidence>
<dbReference type="PANTHER" id="PTHR21711">
    <property type="entry name" value="MITOCHONDRIAL INNER MEMBRANE PROTEASE"/>
    <property type="match status" value="1"/>
</dbReference>
<keyword evidence="9" id="KW-0472">Membrane</keyword>
<reference evidence="11 12" key="1">
    <citation type="submission" date="2018-05" db="EMBL/GenBank/DDBJ databases">
        <title>Whole genome sequencing for identification of molecular markers to develop diagnostic detection tools for the regulated plant pathogen Lachnellula willkommii.</title>
        <authorList>
            <person name="Giroux E."/>
            <person name="Bilodeau G."/>
        </authorList>
    </citation>
    <scope>NUCLEOTIDE SEQUENCE [LARGE SCALE GENOMIC DNA]</scope>
    <source>
        <strain evidence="11 12">CBS 203.66</strain>
    </source>
</reference>
<name>A0A8T9BBL9_9HELO</name>
<organism evidence="11 12">
    <name type="scientific">Lachnellula arida</name>
    <dbReference type="NCBI Taxonomy" id="1316785"/>
    <lineage>
        <taxon>Eukaryota</taxon>
        <taxon>Fungi</taxon>
        <taxon>Dikarya</taxon>
        <taxon>Ascomycota</taxon>
        <taxon>Pezizomycotina</taxon>
        <taxon>Leotiomycetes</taxon>
        <taxon>Helotiales</taxon>
        <taxon>Lachnaceae</taxon>
        <taxon>Lachnellula</taxon>
    </lineage>
</organism>
<dbReference type="GO" id="GO:0033615">
    <property type="term" value="P:mitochondrial proton-transporting ATP synthase complex assembly"/>
    <property type="evidence" value="ECO:0007669"/>
    <property type="project" value="TreeGrafter"/>
</dbReference>
<evidence type="ECO:0000256" key="7">
    <source>
        <dbReference type="ARBA" id="ARBA00023049"/>
    </source>
</evidence>
<dbReference type="GO" id="GO:0004222">
    <property type="term" value="F:metalloendopeptidase activity"/>
    <property type="evidence" value="ECO:0007669"/>
    <property type="project" value="InterPro"/>
</dbReference>
<evidence type="ECO:0000256" key="2">
    <source>
        <dbReference type="ARBA" id="ARBA00009915"/>
    </source>
</evidence>
<dbReference type="EMBL" id="QGMF01000450">
    <property type="protein sequence ID" value="TVY15783.1"/>
    <property type="molecule type" value="Genomic_DNA"/>
</dbReference>
<dbReference type="Pfam" id="PF09768">
    <property type="entry name" value="Peptidase_M76"/>
    <property type="match status" value="1"/>
</dbReference>
<feature type="compositionally biased region" description="Pro residues" evidence="10">
    <location>
        <begin position="38"/>
        <end position="52"/>
    </location>
</feature>
<evidence type="ECO:0000256" key="9">
    <source>
        <dbReference type="RuleBase" id="RU364057"/>
    </source>
</evidence>
<evidence type="ECO:0000256" key="5">
    <source>
        <dbReference type="ARBA" id="ARBA00022723"/>
    </source>
</evidence>
<gene>
    <name evidence="11" type="primary">atp23</name>
    <name evidence="11" type="ORF">LARI1_G005634</name>
</gene>
<evidence type="ECO:0000256" key="8">
    <source>
        <dbReference type="ARBA" id="ARBA00025322"/>
    </source>
</evidence>
<keyword evidence="9" id="KW-0999">Mitochondrion inner membrane</keyword>
<dbReference type="Proteomes" id="UP000469559">
    <property type="component" value="Unassembled WGS sequence"/>
</dbReference>
<keyword evidence="7 9" id="KW-0482">Metalloprotease</keyword>
<dbReference type="GO" id="GO:0046872">
    <property type="term" value="F:metal ion binding"/>
    <property type="evidence" value="ECO:0007669"/>
    <property type="project" value="UniProtKB-KW"/>
</dbReference>
<dbReference type="OrthoDB" id="285308at2759"/>
<evidence type="ECO:0000313" key="12">
    <source>
        <dbReference type="Proteomes" id="UP000469559"/>
    </source>
</evidence>
<accession>A0A8T9BBL9</accession>
<comment type="caution">
    <text evidence="11">The sequence shown here is derived from an EMBL/GenBank/DDBJ whole genome shotgun (WGS) entry which is preliminary data.</text>
</comment>
<keyword evidence="5 9" id="KW-0479">Metal-binding</keyword>
<comment type="function">
    <text evidence="8">Has a dual role in the assembly of mitochondrial ATPase. Acts as a protease that removes N-terminal residues of mitochondrial ATPase CF(0) subunit 6 at the intermembrane space side. Also involved in the correct assembly of the membrane-embedded ATPase CF(0) particle, probably mediating association of subunit 6 with the subunit 9 ring.</text>
</comment>
<dbReference type="EC" id="3.4.24.-" evidence="9"/>
<feature type="non-terminal residue" evidence="11">
    <location>
        <position position="278"/>
    </location>
</feature>
<evidence type="ECO:0000256" key="4">
    <source>
        <dbReference type="ARBA" id="ARBA00022670"/>
    </source>
</evidence>
<dbReference type="GO" id="GO:0005743">
    <property type="term" value="C:mitochondrial inner membrane"/>
    <property type="evidence" value="ECO:0007669"/>
    <property type="project" value="UniProtKB-SubCell"/>
</dbReference>
<evidence type="ECO:0000256" key="3">
    <source>
        <dbReference type="ARBA" id="ARBA00014615"/>
    </source>
</evidence>
<dbReference type="PANTHER" id="PTHR21711:SF0">
    <property type="entry name" value="MITOCHONDRIAL INNER MEMBRANE PROTEASE ATP23 HOMOLOG"/>
    <property type="match status" value="1"/>
</dbReference>
<evidence type="ECO:0000313" key="11">
    <source>
        <dbReference type="EMBL" id="TVY15783.1"/>
    </source>
</evidence>
<evidence type="ECO:0000256" key="10">
    <source>
        <dbReference type="SAM" id="MobiDB-lite"/>
    </source>
</evidence>
<keyword evidence="4 9" id="KW-0645">Protease</keyword>
<keyword evidence="6 9" id="KW-0378">Hydrolase</keyword>
<dbReference type="InterPro" id="IPR019165">
    <property type="entry name" value="Peptidase_M76_ATP23"/>
</dbReference>
<keyword evidence="9" id="KW-0496">Mitochondrion</keyword>
<evidence type="ECO:0000256" key="1">
    <source>
        <dbReference type="ARBA" id="ARBA00004137"/>
    </source>
</evidence>
<comment type="similarity">
    <text evidence="2 9">Belongs to the peptidase M76 family.</text>
</comment>
<dbReference type="AlphaFoldDB" id="A0A8T9BBL9"/>
<feature type="compositionally biased region" description="Polar residues" evidence="10">
    <location>
        <begin position="23"/>
        <end position="32"/>
    </location>
</feature>
<dbReference type="GO" id="GO:0034982">
    <property type="term" value="P:mitochondrial protein processing"/>
    <property type="evidence" value="ECO:0007669"/>
    <property type="project" value="TreeGrafter"/>
</dbReference>
<proteinExistence type="inferred from homology"/>
<protein>
    <recommendedName>
        <fullName evidence="3 9">Mitochondrial inner membrane protease ATP23</fullName>
        <ecNumber evidence="9">3.4.24.-</ecNumber>
    </recommendedName>
</protein>
<sequence length="278" mass="32058">FVKNPLTALTNARKGPRPRPPCSSATTDTSQLHLRPNPSTPPKMSPPPPPSDDPADYDAAKWGNWFKLFMGRMPPGDLAEFREQYYIKHEADDVKRSEGWRDWCFQYSPTVIFLRKQIQALNGDMNGENVICKRCPARRDEKGRIIGSMSGGFHPDAGILVCANEITDRKHLEDTLAHEMVHAWDHLRWKVDWDNLRHAACTEIRASTLSGECRWTKEFFKRNQFKLTQQHQNCVRRRAVQSVMSRPACKDDVQAAKVVNEVWDSCYADTRPFDEIYR</sequence>
<feature type="region of interest" description="Disordered" evidence="10">
    <location>
        <begin position="1"/>
        <end position="56"/>
    </location>
</feature>
<comment type="subcellular location">
    <subcellularLocation>
        <location evidence="1 9">Mitochondrion inner membrane</location>
        <topology evidence="1 9">Peripheral membrane protein</topology>
        <orientation evidence="1 9">Intermembrane side</orientation>
    </subcellularLocation>
</comment>